<comment type="caution">
    <text evidence="3">The sequence shown here is derived from an EMBL/GenBank/DDBJ whole genome shotgun (WGS) entry which is preliminary data.</text>
</comment>
<evidence type="ECO:0000313" key="4">
    <source>
        <dbReference type="Proteomes" id="UP000004095"/>
    </source>
</evidence>
<dbReference type="InterPro" id="IPR011990">
    <property type="entry name" value="TPR-like_helical_dom_sf"/>
</dbReference>
<dbReference type="SMART" id="SM00028">
    <property type="entry name" value="TPR"/>
    <property type="match status" value="4"/>
</dbReference>
<dbReference type="Pfam" id="PF13181">
    <property type="entry name" value="TPR_8"/>
    <property type="match status" value="1"/>
</dbReference>
<organism evidence="3 4">
    <name type="scientific">Microscilla marina ATCC 23134</name>
    <dbReference type="NCBI Taxonomy" id="313606"/>
    <lineage>
        <taxon>Bacteria</taxon>
        <taxon>Pseudomonadati</taxon>
        <taxon>Bacteroidota</taxon>
        <taxon>Cytophagia</taxon>
        <taxon>Cytophagales</taxon>
        <taxon>Microscillaceae</taxon>
        <taxon>Microscilla</taxon>
    </lineage>
</organism>
<proteinExistence type="predicted"/>
<feature type="chain" id="PRO_5002642283" evidence="2">
    <location>
        <begin position="20"/>
        <end position="428"/>
    </location>
</feature>
<accession>A1ZLM7</accession>
<keyword evidence="4" id="KW-1185">Reference proteome</keyword>
<reference evidence="3 4" key="1">
    <citation type="submission" date="2007-01" db="EMBL/GenBank/DDBJ databases">
        <authorList>
            <person name="Haygood M."/>
            <person name="Podell S."/>
            <person name="Anderson C."/>
            <person name="Hopkinson B."/>
            <person name="Roe K."/>
            <person name="Barbeau K."/>
            <person name="Gaasterland T."/>
            <person name="Ferriera S."/>
            <person name="Johnson J."/>
            <person name="Kravitz S."/>
            <person name="Beeson K."/>
            <person name="Sutton G."/>
            <person name="Rogers Y.-H."/>
            <person name="Friedman R."/>
            <person name="Frazier M."/>
            <person name="Venter J.C."/>
        </authorList>
    </citation>
    <scope>NUCLEOTIDE SEQUENCE [LARGE SCALE GENOMIC DNA]</scope>
    <source>
        <strain evidence="3 4">ATCC 23134</strain>
    </source>
</reference>
<name>A1ZLM7_MICM2</name>
<evidence type="ECO:0000313" key="3">
    <source>
        <dbReference type="EMBL" id="EAY28781.1"/>
    </source>
</evidence>
<sequence length="428" mass="49269">MRIITLTLLLLLNATVVTFSQKNTEKSAFNKLYLKALPLVQNNDIDSAKIVAFNAFNIAANNKEKRKASFLLGHIYRISKEYNKSNKFYNLSINTQDKAWQAYVQVNIANNCMSLNKPYEAIRLGQEVVNSGFHANYLYAVYTTIGKAYANINKPDSSFAYLDKAYSKILTIKNNKILKANHFFTIAKTNEMFGRYDDAVLYYKKSQKLRNKNEDRCNVSLHLAQCYLKSNNSNLAEKYLRLAESINSGSLYNKALLLKTKGILFFKQKKLSELSLVCQKINDLLDNNLREIIKEDQLFYVKSRKELFHKRNLLQLEFDQRAISAKQHLQTVATLRLAGFLSMVFLLVIVLIIFARHKTKAKKREQLQLLSSENIGQNIVKIRSLKVVHTAKKDGTLEQENELTEDEKAKQVCDWISSNATFTLRRDT</sequence>
<keyword evidence="1" id="KW-0812">Transmembrane</keyword>
<evidence type="ECO:0000256" key="1">
    <source>
        <dbReference type="SAM" id="Phobius"/>
    </source>
</evidence>
<dbReference type="InterPro" id="IPR019734">
    <property type="entry name" value="TPR_rpt"/>
</dbReference>
<dbReference type="AlphaFoldDB" id="A1ZLM7"/>
<protein>
    <submittedName>
        <fullName evidence="3">Tetratricopeptide repeat domain protein</fullName>
    </submittedName>
</protein>
<gene>
    <name evidence="3" type="ORF">M23134_07879</name>
</gene>
<keyword evidence="1" id="KW-0472">Membrane</keyword>
<dbReference type="EMBL" id="AAWS01000014">
    <property type="protein sequence ID" value="EAY28781.1"/>
    <property type="molecule type" value="Genomic_DNA"/>
</dbReference>
<keyword evidence="2" id="KW-0732">Signal</keyword>
<feature type="signal peptide" evidence="2">
    <location>
        <begin position="1"/>
        <end position="19"/>
    </location>
</feature>
<feature type="transmembrane region" description="Helical" evidence="1">
    <location>
        <begin position="337"/>
        <end position="355"/>
    </location>
</feature>
<keyword evidence="1" id="KW-1133">Transmembrane helix</keyword>
<evidence type="ECO:0000256" key="2">
    <source>
        <dbReference type="SAM" id="SignalP"/>
    </source>
</evidence>
<dbReference type="Proteomes" id="UP000004095">
    <property type="component" value="Unassembled WGS sequence"/>
</dbReference>
<dbReference type="SUPFAM" id="SSF48452">
    <property type="entry name" value="TPR-like"/>
    <property type="match status" value="1"/>
</dbReference>
<dbReference type="Gene3D" id="1.25.40.10">
    <property type="entry name" value="Tetratricopeptide repeat domain"/>
    <property type="match status" value="2"/>
</dbReference>